<accession>A0A9P6L7Z3</accession>
<name>A0A9P6L7Z3_9AGAM</name>
<dbReference type="InterPro" id="IPR047187">
    <property type="entry name" value="SF1_C_Upf1"/>
</dbReference>
<reference evidence="3" key="1">
    <citation type="journal article" date="2020" name="Nat. Commun.">
        <title>Large-scale genome sequencing of mycorrhizal fungi provides insights into the early evolution of symbiotic traits.</title>
        <authorList>
            <person name="Miyauchi S."/>
            <person name="Kiss E."/>
            <person name="Kuo A."/>
            <person name="Drula E."/>
            <person name="Kohler A."/>
            <person name="Sanchez-Garcia M."/>
            <person name="Morin E."/>
            <person name="Andreopoulos B."/>
            <person name="Barry K.W."/>
            <person name="Bonito G."/>
            <person name="Buee M."/>
            <person name="Carver A."/>
            <person name="Chen C."/>
            <person name="Cichocki N."/>
            <person name="Clum A."/>
            <person name="Culley D."/>
            <person name="Crous P.W."/>
            <person name="Fauchery L."/>
            <person name="Girlanda M."/>
            <person name="Hayes R.D."/>
            <person name="Keri Z."/>
            <person name="LaButti K."/>
            <person name="Lipzen A."/>
            <person name="Lombard V."/>
            <person name="Magnuson J."/>
            <person name="Maillard F."/>
            <person name="Murat C."/>
            <person name="Nolan M."/>
            <person name="Ohm R.A."/>
            <person name="Pangilinan J."/>
            <person name="Pereira M.F."/>
            <person name="Perotto S."/>
            <person name="Peter M."/>
            <person name="Pfister S."/>
            <person name="Riley R."/>
            <person name="Sitrit Y."/>
            <person name="Stielow J.B."/>
            <person name="Szollosi G."/>
            <person name="Zifcakova L."/>
            <person name="Stursova M."/>
            <person name="Spatafora J.W."/>
            <person name="Tedersoo L."/>
            <person name="Vaario L.M."/>
            <person name="Yamada A."/>
            <person name="Yan M."/>
            <person name="Wang P."/>
            <person name="Xu J."/>
            <person name="Bruns T."/>
            <person name="Baldrian P."/>
            <person name="Vilgalys R."/>
            <person name="Dunand C."/>
            <person name="Henrissat B."/>
            <person name="Grigoriev I.V."/>
            <person name="Hibbett D."/>
            <person name="Nagy L.G."/>
            <person name="Martin F.M."/>
        </authorList>
    </citation>
    <scope>NUCLEOTIDE SEQUENCE</scope>
    <source>
        <strain evidence="3">UH-Tt-Lm1</strain>
    </source>
</reference>
<organism evidence="3 4">
    <name type="scientific">Thelephora terrestris</name>
    <dbReference type="NCBI Taxonomy" id="56493"/>
    <lineage>
        <taxon>Eukaryota</taxon>
        <taxon>Fungi</taxon>
        <taxon>Dikarya</taxon>
        <taxon>Basidiomycota</taxon>
        <taxon>Agaricomycotina</taxon>
        <taxon>Agaricomycetes</taxon>
        <taxon>Thelephorales</taxon>
        <taxon>Thelephoraceae</taxon>
        <taxon>Thelephora</taxon>
    </lineage>
</organism>
<dbReference type="AlphaFoldDB" id="A0A9P6L7Z3"/>
<protein>
    <submittedName>
        <fullName evidence="3">P-loop containing nucleoside triphosphate hydrolase protein</fullName>
    </submittedName>
</protein>
<proteinExistence type="predicted"/>
<dbReference type="InterPro" id="IPR041679">
    <property type="entry name" value="DNA2/NAM7-like_C"/>
</dbReference>
<dbReference type="SUPFAM" id="SSF52540">
    <property type="entry name" value="P-loop containing nucleoside triphosphate hydrolases"/>
    <property type="match status" value="1"/>
</dbReference>
<dbReference type="InterPro" id="IPR045055">
    <property type="entry name" value="DNA2/NAM7-like"/>
</dbReference>
<feature type="domain" description="DNA2/NAM7 helicase-like C-terminal" evidence="2">
    <location>
        <begin position="347"/>
        <end position="468"/>
    </location>
</feature>
<feature type="region of interest" description="Disordered" evidence="1">
    <location>
        <begin position="570"/>
        <end position="614"/>
    </location>
</feature>
<dbReference type="CDD" id="cd18808">
    <property type="entry name" value="SF1_C_Upf1"/>
    <property type="match status" value="1"/>
</dbReference>
<sequence length="614" mass="68632">MERITAALYLDLGLFIRTAFDITSDKDTQGSVAAYKKTFAEQRFDRSNPDLFALRAWACYIKVQGLLSTSWHLRFKTDQGKFKGRVKGVSGKSVEVAPKTKFSETAKIEYVVTVGKEGLTIAGTSRASLVLGAFEGAGALLSSPFRPKMPKTQPKINFTYRPLNAPQRKAGEKCLSNEEEDRRVVVVGPPGTGKTTVIAAAVQRKVAERGSNTVWSINVAEKFVDSSFLYFKLLVSQDSHFDWHEHLYEAILDNMIDSGEFQKSIVDNEGLLMGSRVILCTTSMLSGNRVMDSAPYGQEDIPELRSVFEWSYLRDNEVFLNTQRISNANNHQKLYISPRLLFETPHRTQYSTRTCCRFVGVSNGGETKKGVSWSKGEIQAAVRIAKQHIQEGKNFKIITPYGAQRNAIENALKTAGLTWENAVFNVDYFQGNEKDHIVVSVVRTSSLGFTKNMRRTNVMLSRCKKSMVNSYLVLEVAADGPGLRIVDSYRRLWFGGDETHHWCGGRQNCQQIAGCQLPPFDQWHHTRETRIVLLSLRTCCFAQRGGSTLNESPGTPPQGYGRLLDRANRQIARDKKHDPDPFLKPGMVAPNRPLGSHSRVSSVESISTRNGIPS</sequence>
<keyword evidence="3" id="KW-0378">Hydrolase</keyword>
<evidence type="ECO:0000313" key="4">
    <source>
        <dbReference type="Proteomes" id="UP000736335"/>
    </source>
</evidence>
<dbReference type="Gene3D" id="3.40.50.300">
    <property type="entry name" value="P-loop containing nucleotide triphosphate hydrolases"/>
    <property type="match status" value="2"/>
</dbReference>
<dbReference type="EMBL" id="WIUZ02000005">
    <property type="protein sequence ID" value="KAF9786615.1"/>
    <property type="molecule type" value="Genomic_DNA"/>
</dbReference>
<dbReference type="OrthoDB" id="6513042at2759"/>
<dbReference type="PANTHER" id="PTHR10887">
    <property type="entry name" value="DNA2/NAM7 HELICASE FAMILY"/>
    <property type="match status" value="1"/>
</dbReference>
<evidence type="ECO:0000259" key="2">
    <source>
        <dbReference type="Pfam" id="PF13087"/>
    </source>
</evidence>
<gene>
    <name evidence="3" type="ORF">BJ322DRAFT_1184325</name>
</gene>
<comment type="caution">
    <text evidence="3">The sequence shown here is derived from an EMBL/GenBank/DDBJ whole genome shotgun (WGS) entry which is preliminary data.</text>
</comment>
<dbReference type="GO" id="GO:0016787">
    <property type="term" value="F:hydrolase activity"/>
    <property type="evidence" value="ECO:0007669"/>
    <property type="project" value="UniProtKB-KW"/>
</dbReference>
<evidence type="ECO:0000256" key="1">
    <source>
        <dbReference type="SAM" id="MobiDB-lite"/>
    </source>
</evidence>
<dbReference type="Pfam" id="PF13087">
    <property type="entry name" value="AAA_12"/>
    <property type="match status" value="1"/>
</dbReference>
<keyword evidence="4" id="KW-1185">Reference proteome</keyword>
<dbReference type="PANTHER" id="PTHR10887:SF495">
    <property type="entry name" value="HELICASE SENATAXIN ISOFORM X1-RELATED"/>
    <property type="match status" value="1"/>
</dbReference>
<feature type="compositionally biased region" description="Basic and acidic residues" evidence="1">
    <location>
        <begin position="570"/>
        <end position="581"/>
    </location>
</feature>
<feature type="compositionally biased region" description="Low complexity" evidence="1">
    <location>
        <begin position="596"/>
        <end position="607"/>
    </location>
</feature>
<reference evidence="3" key="2">
    <citation type="submission" date="2020-11" db="EMBL/GenBank/DDBJ databases">
        <authorList>
            <consortium name="DOE Joint Genome Institute"/>
            <person name="Kuo A."/>
            <person name="Miyauchi S."/>
            <person name="Kiss E."/>
            <person name="Drula E."/>
            <person name="Kohler A."/>
            <person name="Sanchez-Garcia M."/>
            <person name="Andreopoulos B."/>
            <person name="Barry K.W."/>
            <person name="Bonito G."/>
            <person name="Buee M."/>
            <person name="Carver A."/>
            <person name="Chen C."/>
            <person name="Cichocki N."/>
            <person name="Clum A."/>
            <person name="Culley D."/>
            <person name="Crous P.W."/>
            <person name="Fauchery L."/>
            <person name="Girlanda M."/>
            <person name="Hayes R."/>
            <person name="Keri Z."/>
            <person name="Labutti K."/>
            <person name="Lipzen A."/>
            <person name="Lombard V."/>
            <person name="Magnuson J."/>
            <person name="Maillard F."/>
            <person name="Morin E."/>
            <person name="Murat C."/>
            <person name="Nolan M."/>
            <person name="Ohm R."/>
            <person name="Pangilinan J."/>
            <person name="Pereira M."/>
            <person name="Perotto S."/>
            <person name="Peter M."/>
            <person name="Riley R."/>
            <person name="Sitrit Y."/>
            <person name="Stielow B."/>
            <person name="Szollosi G."/>
            <person name="Zifcakova L."/>
            <person name="Stursova M."/>
            <person name="Spatafora J.W."/>
            <person name="Tedersoo L."/>
            <person name="Vaario L.-M."/>
            <person name="Yamada A."/>
            <person name="Yan M."/>
            <person name="Wang P."/>
            <person name="Xu J."/>
            <person name="Bruns T."/>
            <person name="Baldrian P."/>
            <person name="Vilgalys R."/>
            <person name="Henrissat B."/>
            <person name="Grigoriev I.V."/>
            <person name="Hibbett D."/>
            <person name="Nagy L.G."/>
            <person name="Martin F.M."/>
        </authorList>
    </citation>
    <scope>NUCLEOTIDE SEQUENCE</scope>
    <source>
        <strain evidence="3">UH-Tt-Lm1</strain>
    </source>
</reference>
<evidence type="ECO:0000313" key="3">
    <source>
        <dbReference type="EMBL" id="KAF9786615.1"/>
    </source>
</evidence>
<dbReference type="InterPro" id="IPR027417">
    <property type="entry name" value="P-loop_NTPase"/>
</dbReference>
<dbReference type="Proteomes" id="UP000736335">
    <property type="component" value="Unassembled WGS sequence"/>
</dbReference>